<protein>
    <submittedName>
        <fullName evidence="1">Virulence-associated protein E</fullName>
    </submittedName>
</protein>
<accession>A0A0L1ML04</accession>
<dbReference type="GO" id="GO:0008270">
    <property type="term" value="F:zinc ion binding"/>
    <property type="evidence" value="ECO:0007669"/>
    <property type="project" value="InterPro"/>
</dbReference>
<dbReference type="EMBL" id="LFQK01000009">
    <property type="protein sequence ID" value="KNH28914.1"/>
    <property type="molecule type" value="Genomic_DNA"/>
</dbReference>
<comment type="caution">
    <text evidence="1">The sequence shown here is derived from an EMBL/GenBank/DDBJ whole genome shotgun (WGS) entry which is preliminary data.</text>
</comment>
<dbReference type="GO" id="GO:0003677">
    <property type="term" value="F:DNA binding"/>
    <property type="evidence" value="ECO:0007669"/>
    <property type="project" value="InterPro"/>
</dbReference>
<dbReference type="AlphaFoldDB" id="A0A0L1ML04"/>
<sequence>MMPADKLLPRLNKVRPLKPSQWVACCPAHDDRNPSLKITEAGDGTLLLKCWAGCSAAQIVAAIGLDMRDLFPDGGQRSSPRGPSRAAVEHERHIVAIGLSLQARGEKLPKSDLDRLELARRRLAQWEERV</sequence>
<reference evidence="1 2" key="1">
    <citation type="submission" date="2015-06" db="EMBL/GenBank/DDBJ databases">
        <authorList>
            <person name="Hoefler B.C."/>
            <person name="Straight P.D."/>
        </authorList>
    </citation>
    <scope>NUCLEOTIDE SEQUENCE [LARGE SCALE GENOMIC DNA]</scope>
    <source>
        <strain evidence="1 2">Riq4</strain>
    </source>
</reference>
<dbReference type="SUPFAM" id="SSF57783">
    <property type="entry name" value="Zinc beta-ribbon"/>
    <property type="match status" value="1"/>
</dbReference>
<dbReference type="InterPro" id="IPR036977">
    <property type="entry name" value="DNA_primase_Znf_CHC2"/>
</dbReference>
<evidence type="ECO:0000313" key="2">
    <source>
        <dbReference type="Proteomes" id="UP000036955"/>
    </source>
</evidence>
<dbReference type="Proteomes" id="UP000036955">
    <property type="component" value="Unassembled WGS sequence"/>
</dbReference>
<dbReference type="OrthoDB" id="784829at2"/>
<proteinExistence type="predicted"/>
<gene>
    <name evidence="1" type="ORF">ACS77_05050</name>
</gene>
<dbReference type="Gene3D" id="3.90.580.10">
    <property type="entry name" value="Zinc finger, CHC2-type domain"/>
    <property type="match status" value="1"/>
</dbReference>
<dbReference type="PATRIC" id="fig|317.197.peg.5870"/>
<dbReference type="GO" id="GO:0006260">
    <property type="term" value="P:DNA replication"/>
    <property type="evidence" value="ECO:0007669"/>
    <property type="project" value="InterPro"/>
</dbReference>
<organism evidence="1 2">
    <name type="scientific">Pseudomonas syringae</name>
    <dbReference type="NCBI Taxonomy" id="317"/>
    <lineage>
        <taxon>Bacteria</taxon>
        <taxon>Pseudomonadati</taxon>
        <taxon>Pseudomonadota</taxon>
        <taxon>Gammaproteobacteria</taxon>
        <taxon>Pseudomonadales</taxon>
        <taxon>Pseudomonadaceae</taxon>
        <taxon>Pseudomonas</taxon>
    </lineage>
</organism>
<evidence type="ECO:0000313" key="1">
    <source>
        <dbReference type="EMBL" id="KNH28914.1"/>
    </source>
</evidence>
<name>A0A0L1ML04_PSESX</name>